<name>A0A448X997_9PLAT</name>
<feature type="region of interest" description="Disordered" evidence="1">
    <location>
        <begin position="1"/>
        <end position="34"/>
    </location>
</feature>
<evidence type="ECO:0000313" key="2">
    <source>
        <dbReference type="EMBL" id="VEL31376.1"/>
    </source>
</evidence>
<evidence type="ECO:0000256" key="1">
    <source>
        <dbReference type="SAM" id="MobiDB-lite"/>
    </source>
</evidence>
<evidence type="ECO:0000313" key="3">
    <source>
        <dbReference type="Proteomes" id="UP000784294"/>
    </source>
</evidence>
<dbReference type="Proteomes" id="UP000784294">
    <property type="component" value="Unassembled WGS sequence"/>
</dbReference>
<gene>
    <name evidence="2" type="ORF">PXEA_LOCUS24816</name>
</gene>
<reference evidence="2" key="1">
    <citation type="submission" date="2018-11" db="EMBL/GenBank/DDBJ databases">
        <authorList>
            <consortium name="Pathogen Informatics"/>
        </authorList>
    </citation>
    <scope>NUCLEOTIDE SEQUENCE</scope>
</reference>
<comment type="caution">
    <text evidence="2">The sequence shown here is derived from an EMBL/GenBank/DDBJ whole genome shotgun (WGS) entry which is preliminary data.</text>
</comment>
<keyword evidence="3" id="KW-1185">Reference proteome</keyword>
<proteinExistence type="predicted"/>
<dbReference type="AlphaFoldDB" id="A0A448X997"/>
<sequence length="63" mass="6662">MAESQKPHPSPPSKTHSLTPPSCPTAPGPANWPFGPLIAQPHSLFGPPTGGVHVKRLPRCYEA</sequence>
<dbReference type="EMBL" id="CAAALY010121707">
    <property type="protein sequence ID" value="VEL31376.1"/>
    <property type="molecule type" value="Genomic_DNA"/>
</dbReference>
<accession>A0A448X997</accession>
<protein>
    <submittedName>
        <fullName evidence="2">Uncharacterized protein</fullName>
    </submittedName>
</protein>
<organism evidence="2 3">
    <name type="scientific">Protopolystoma xenopodis</name>
    <dbReference type="NCBI Taxonomy" id="117903"/>
    <lineage>
        <taxon>Eukaryota</taxon>
        <taxon>Metazoa</taxon>
        <taxon>Spiralia</taxon>
        <taxon>Lophotrochozoa</taxon>
        <taxon>Platyhelminthes</taxon>
        <taxon>Monogenea</taxon>
        <taxon>Polyopisthocotylea</taxon>
        <taxon>Polystomatidea</taxon>
        <taxon>Polystomatidae</taxon>
        <taxon>Protopolystoma</taxon>
    </lineage>
</organism>